<organism evidence="1 2">
    <name type="scientific">Thermocladium modestius</name>
    <dbReference type="NCBI Taxonomy" id="62609"/>
    <lineage>
        <taxon>Archaea</taxon>
        <taxon>Thermoproteota</taxon>
        <taxon>Thermoprotei</taxon>
        <taxon>Thermoproteales</taxon>
        <taxon>Thermoproteaceae</taxon>
        <taxon>Thermocladium</taxon>
    </lineage>
</organism>
<reference evidence="1" key="2">
    <citation type="submission" date="2020-09" db="EMBL/GenBank/DDBJ databases">
        <authorList>
            <person name="Sun Q."/>
            <person name="Ohkuma M."/>
        </authorList>
    </citation>
    <scope>NUCLEOTIDE SEQUENCE</scope>
    <source>
        <strain evidence="1">JCM 10088</strain>
    </source>
</reference>
<accession>A0A830GZ25</accession>
<sequence length="171" mass="19192">MDVKLILVNECTFNYIAEEIRYLDAILSGDKSPPAVRRARHFSKMGLLRGRALAGDPIVVATYDVDGLSIRLRELLVIHRSSAGRLMIFKSRCKSCTGCGLLQACTSIIKDVAREFDIDDLRGLSPKELASDMLNKLLDRSKGMVATVNMRQAQRPRPKYDGKIRLVEKVR</sequence>
<evidence type="ECO:0000313" key="1">
    <source>
        <dbReference type="EMBL" id="GGP22021.1"/>
    </source>
</evidence>
<evidence type="ECO:0000313" key="2">
    <source>
        <dbReference type="Proteomes" id="UP000610960"/>
    </source>
</evidence>
<dbReference type="AlphaFoldDB" id="A0A830GZ25"/>
<dbReference type="RefSeq" id="WP_188596907.1">
    <property type="nucleotide sequence ID" value="NZ_BMNL01000003.1"/>
</dbReference>
<comment type="caution">
    <text evidence="1">The sequence shown here is derived from an EMBL/GenBank/DDBJ whole genome shotgun (WGS) entry which is preliminary data.</text>
</comment>
<reference evidence="1" key="1">
    <citation type="journal article" date="2014" name="Int. J. Syst. Evol. Microbiol.">
        <title>Complete genome sequence of Corynebacterium casei LMG S-19264T (=DSM 44701T), isolated from a smear-ripened cheese.</title>
        <authorList>
            <consortium name="US DOE Joint Genome Institute (JGI-PGF)"/>
            <person name="Walter F."/>
            <person name="Albersmeier A."/>
            <person name="Kalinowski J."/>
            <person name="Ruckert C."/>
        </authorList>
    </citation>
    <scope>NUCLEOTIDE SEQUENCE</scope>
    <source>
        <strain evidence="1">JCM 10088</strain>
    </source>
</reference>
<dbReference type="Proteomes" id="UP000610960">
    <property type="component" value="Unassembled WGS sequence"/>
</dbReference>
<protein>
    <submittedName>
        <fullName evidence="1">Uncharacterized protein</fullName>
    </submittedName>
</protein>
<name>A0A830GZ25_9CREN</name>
<dbReference type="EMBL" id="BMNL01000003">
    <property type="protein sequence ID" value="GGP22021.1"/>
    <property type="molecule type" value="Genomic_DNA"/>
</dbReference>
<keyword evidence="2" id="KW-1185">Reference proteome</keyword>
<dbReference type="OrthoDB" id="28289at2157"/>
<proteinExistence type="predicted"/>
<gene>
    <name evidence="1" type="ORF">GCM10007981_16550</name>
</gene>